<reference evidence="1" key="1">
    <citation type="journal article" date="2015" name="Genome Announc.">
        <title>Draft Genome Sequence of Bacteroidales Strain TBC1, a Novel Isolate from a Methanogenic Wastewater Treatment System.</title>
        <authorList>
            <person name="Tourlousse D.M."/>
            <person name="Matsuura N."/>
            <person name="Sun L."/>
            <person name="Toyonaga M."/>
            <person name="Kuroda K."/>
            <person name="Ohashi A."/>
            <person name="Cruz R."/>
            <person name="Yamaguchi T."/>
            <person name="Sekiguchi Y."/>
        </authorList>
    </citation>
    <scope>NUCLEOTIDE SEQUENCE [LARGE SCALE GENOMIC DNA]</scope>
    <source>
        <strain evidence="1">TBC1</strain>
    </source>
</reference>
<evidence type="ECO:0000313" key="2">
    <source>
        <dbReference type="Proteomes" id="UP000053091"/>
    </source>
</evidence>
<dbReference type="RefSeq" id="WP_062040351.1">
    <property type="nucleotide sequence ID" value="NZ_DF968182.1"/>
</dbReference>
<name>A0A0S7C3L0_9BACT</name>
<evidence type="ECO:0000313" key="1">
    <source>
        <dbReference type="EMBL" id="GAP43375.1"/>
    </source>
</evidence>
<sequence length="143" mass="16460">MDNVVYLDFKAKELDNIRSGHKTMIIRGAMGRKLPYGRVNKGDVLYFIENNGDGVVKGKATVESVFNSDILTKEQSIEIVLQNQPKLHLNKGLEQRFAGKRYLVLITIKDFSDIEPFKIDRSEYGNMDDWLPVEDIEKVKLRK</sequence>
<dbReference type="STRING" id="1678841.TBC1_111528"/>
<dbReference type="EMBL" id="DF968182">
    <property type="protein sequence ID" value="GAP43375.1"/>
    <property type="molecule type" value="Genomic_DNA"/>
</dbReference>
<proteinExistence type="predicted"/>
<gene>
    <name evidence="1" type="ORF">TBC1_111528</name>
</gene>
<dbReference type="PATRIC" id="fig|1678841.3.peg.1708"/>
<dbReference type="Proteomes" id="UP000053091">
    <property type="component" value="Unassembled WGS sequence"/>
</dbReference>
<keyword evidence="2" id="KW-1185">Reference proteome</keyword>
<organism evidence="1">
    <name type="scientific">Lentimicrobium saccharophilum</name>
    <dbReference type="NCBI Taxonomy" id="1678841"/>
    <lineage>
        <taxon>Bacteria</taxon>
        <taxon>Pseudomonadati</taxon>
        <taxon>Bacteroidota</taxon>
        <taxon>Bacteroidia</taxon>
        <taxon>Bacteroidales</taxon>
        <taxon>Lentimicrobiaceae</taxon>
        <taxon>Lentimicrobium</taxon>
    </lineage>
</organism>
<protein>
    <submittedName>
        <fullName evidence="1">Uncharacterized protein</fullName>
    </submittedName>
</protein>
<dbReference type="AlphaFoldDB" id="A0A0S7C3L0"/>
<accession>A0A0S7C3L0</accession>
<dbReference type="OrthoDB" id="411385at2"/>